<dbReference type="PROSITE" id="PS00864">
    <property type="entry name" value="CALSEQUESTRIN_2"/>
    <property type="match status" value="1"/>
</dbReference>
<keyword evidence="7" id="KW-0325">Glycoprotein</keyword>
<comment type="function">
    <text evidence="9">Calsequestrin is a high-capacity, moderate affinity, calcium-binding protein and thus acts as an internal calcium store in muscle. Calcium ions are bound by clusters of acidic residues at the protein surface, especially at the interface between subunits. Can bind around 60 Ca(2+) ions. Regulates the release of lumenal Ca(2+) via the calcium release channel RYR2; this plays an important role in triggering muscle contraction. Plays a role in excitation-contraction coupling in the heart and in regulating the rate of heart beats.</text>
</comment>
<evidence type="ECO:0000313" key="13">
    <source>
        <dbReference type="Ensembl" id="ENSRNOP00000097042.2"/>
    </source>
</evidence>
<evidence type="ECO:0000313" key="14">
    <source>
        <dbReference type="Proteomes" id="UP000002494"/>
    </source>
</evidence>
<dbReference type="InterPro" id="IPR041858">
    <property type="entry name" value="Calsequestrin_middle_dom"/>
</dbReference>
<proteinExistence type="inferred from homology"/>
<feature type="compositionally biased region" description="Acidic residues" evidence="11">
    <location>
        <begin position="367"/>
        <end position="407"/>
    </location>
</feature>
<evidence type="ECO:0000256" key="3">
    <source>
        <dbReference type="ARBA" id="ARBA00022729"/>
    </source>
</evidence>
<keyword evidence="3 12" id="KW-0732">Signal</keyword>
<reference evidence="13" key="2">
    <citation type="submission" date="2025-08" db="UniProtKB">
        <authorList>
            <consortium name="Ensembl"/>
        </authorList>
    </citation>
    <scope>IDENTIFICATION</scope>
    <source>
        <strain evidence="13">Brown Norway</strain>
    </source>
</reference>
<evidence type="ECO:0000256" key="4">
    <source>
        <dbReference type="ARBA" id="ARBA00022837"/>
    </source>
</evidence>
<dbReference type="Proteomes" id="UP000002494">
    <property type="component" value="Chromosome 2"/>
</dbReference>
<dbReference type="PROSITE" id="PS00863">
    <property type="entry name" value="CALSEQUESTRIN_1"/>
    <property type="match status" value="1"/>
</dbReference>
<feature type="chain" id="PRO_5045669043" description="Calsequestrin" evidence="12">
    <location>
        <begin position="20"/>
        <end position="407"/>
    </location>
</feature>
<evidence type="ECO:0000256" key="7">
    <source>
        <dbReference type="ARBA" id="ARBA00023180"/>
    </source>
</evidence>
<evidence type="ECO:0000256" key="1">
    <source>
        <dbReference type="ARBA" id="ARBA00004564"/>
    </source>
</evidence>
<dbReference type="CDD" id="cd03065">
    <property type="entry name" value="PDI_b_Calsequestrin_N"/>
    <property type="match status" value="1"/>
</dbReference>
<dbReference type="GO" id="GO:0090257">
    <property type="term" value="P:regulation of muscle system process"/>
    <property type="evidence" value="ECO:0007669"/>
    <property type="project" value="UniProtKB-ARBA"/>
</dbReference>
<keyword evidence="6" id="KW-0514">Muscle protein</keyword>
<protein>
    <recommendedName>
        <fullName evidence="10">Calsequestrin</fullName>
    </recommendedName>
</protein>
<dbReference type="PANTHER" id="PTHR10033:SF15">
    <property type="entry name" value="CALSEQUESTRIN-2"/>
    <property type="match status" value="1"/>
</dbReference>
<dbReference type="InterPro" id="IPR041859">
    <property type="entry name" value="Calsequestrin_N"/>
</dbReference>
<comment type="subcellular location">
    <subcellularLocation>
        <location evidence="1">Sarcoplasmic reticulum lumen</location>
    </subcellularLocation>
</comment>
<keyword evidence="5" id="KW-0703">Sarcoplasmic reticulum</keyword>
<evidence type="ECO:0000313" key="15">
    <source>
        <dbReference type="RGD" id="2276"/>
    </source>
</evidence>
<dbReference type="PRINTS" id="PR00312">
    <property type="entry name" value="CALSEQUESTRN"/>
</dbReference>
<evidence type="ECO:0000256" key="2">
    <source>
        <dbReference type="ARBA" id="ARBA00010987"/>
    </source>
</evidence>
<gene>
    <name evidence="13 15" type="primary">Casq2</name>
</gene>
<evidence type="ECO:0000256" key="11">
    <source>
        <dbReference type="SAM" id="MobiDB-lite"/>
    </source>
</evidence>
<dbReference type="SUPFAM" id="SSF52833">
    <property type="entry name" value="Thioredoxin-like"/>
    <property type="match status" value="3"/>
</dbReference>
<dbReference type="RGD" id="2276">
    <property type="gene designation" value="Casq2"/>
</dbReference>
<keyword evidence="4 10" id="KW-0106">Calcium</keyword>
<keyword evidence="14" id="KW-1185">Reference proteome</keyword>
<comment type="similarity">
    <text evidence="2 10">Belongs to the calsequestrin family.</text>
</comment>
<dbReference type="Gene3D" id="3.40.30.10">
    <property type="entry name" value="Glutaredoxin"/>
    <property type="match status" value="3"/>
</dbReference>
<evidence type="ECO:0000256" key="5">
    <source>
        <dbReference type="ARBA" id="ARBA00022951"/>
    </source>
</evidence>
<dbReference type="GO" id="GO:0031674">
    <property type="term" value="C:I band"/>
    <property type="evidence" value="ECO:0007669"/>
    <property type="project" value="UniProtKB-ARBA"/>
</dbReference>
<evidence type="ECO:0000256" key="12">
    <source>
        <dbReference type="SAM" id="SignalP"/>
    </source>
</evidence>
<dbReference type="CDD" id="cd03074">
    <property type="entry name" value="PDI_b'_Calsequestrin_C"/>
    <property type="match status" value="1"/>
</dbReference>
<dbReference type="InterPro" id="IPR041860">
    <property type="entry name" value="Calsequestrin_C"/>
</dbReference>
<dbReference type="InterPro" id="IPR018233">
    <property type="entry name" value="Calsequestrin_CS"/>
</dbReference>
<dbReference type="PANTHER" id="PTHR10033">
    <property type="entry name" value="CALSEQUESTRIN"/>
    <property type="match status" value="1"/>
</dbReference>
<dbReference type="AlphaFoldDB" id="A0A8I6AS63"/>
<evidence type="ECO:0000256" key="8">
    <source>
        <dbReference type="ARBA" id="ARBA00038667"/>
    </source>
</evidence>
<evidence type="ECO:0000256" key="10">
    <source>
        <dbReference type="RuleBase" id="RU000648"/>
    </source>
</evidence>
<dbReference type="GeneTree" id="ENSGT00390000019377"/>
<dbReference type="InterPro" id="IPR036249">
    <property type="entry name" value="Thioredoxin-like_sf"/>
</dbReference>
<name>A0A8I6AS63_RAT</name>
<dbReference type="CDD" id="cd03066">
    <property type="entry name" value="PDI_b_Calsequestrin_middle"/>
    <property type="match status" value="1"/>
</dbReference>
<accession>A0A8I6AS63</accession>
<feature type="signal peptide" evidence="12">
    <location>
        <begin position="1"/>
        <end position="19"/>
    </location>
</feature>
<evidence type="ECO:0000256" key="9">
    <source>
        <dbReference type="ARBA" id="ARBA00046160"/>
    </source>
</evidence>
<dbReference type="InterPro" id="IPR001393">
    <property type="entry name" value="Calsequestrin"/>
</dbReference>
<dbReference type="GO" id="GO:0051282">
    <property type="term" value="P:regulation of sequestering of calcium ion"/>
    <property type="evidence" value="ECO:0007669"/>
    <property type="project" value="UniProtKB-ARBA"/>
</dbReference>
<dbReference type="GO" id="GO:0033018">
    <property type="term" value="C:sarcoplasmic reticulum lumen"/>
    <property type="evidence" value="ECO:0007669"/>
    <property type="project" value="UniProtKB-SubCell"/>
</dbReference>
<reference evidence="13" key="1">
    <citation type="submission" date="2024-01" db="EMBL/GenBank/DDBJ databases">
        <title>GRCr8: a new rat reference genome assembly contstructed from accurate long reads and long range scaffolding.</title>
        <authorList>
            <person name="Doris P.A."/>
            <person name="Kalbfleisch T."/>
            <person name="Li K."/>
            <person name="Howe K."/>
            <person name="Wood J."/>
        </authorList>
    </citation>
    <scope>NUCLEOTIDE SEQUENCE [LARGE SCALE GENOMIC DNA]</scope>
    <source>
        <strain evidence="13">Brown Norway</strain>
    </source>
</reference>
<dbReference type="Ensembl" id="ENSRNOT00000101544.2">
    <property type="protein sequence ID" value="ENSRNOP00000097042.2"/>
    <property type="gene ID" value="ENSRNOG00000016243.8"/>
</dbReference>
<evidence type="ECO:0000256" key="6">
    <source>
        <dbReference type="ARBA" id="ARBA00023179"/>
    </source>
</evidence>
<sequence>MKRIYLLVVGLYLLSFSRAEEGLNFPTYDGKDRVVSLSEKNLKQVLKRYDLLCLYYHEPVSSDKVAQKQFQLKEIVLELVAQVLEHKNIGFVMVDSRKEAKLAKRLGFSEEGSLYVLKGGRTIEFDGEFAADVLVEFLLDLIEDPVEIVNNKLEVQAFERIEDQIKLLGFFKNEDSEYYKAFQEAAEHFQPYIKFFATFDKGVAKKLSLKMNEVGFYEPFMDEPSVIPNKPYTEEELVEFVKEHQRGNVDIFLFQEDDLNGIHIVAFAEKSDPDGYEFLEILKQVARDNTDNPDLSILWIDPDDFPLLVAYWEKTFKIDLFKPQIGVVNVTDADSVWMEIPDDDDLPTAEELEDWIEDVLSGKINTEDDDNEDEDDDGDNDNDDDDDDDDNSDEDNDDSDDDDDDDE</sequence>
<comment type="subunit">
    <text evidence="8">Monomer, homodimer and homooligomer. Mostly monomeric in the absence of calcium. Forms higher oligomers in a calcium-dependent manner. Dimers associate to form tetramers, that then form linear homomer chains. Interacts with ASPH and TRDN.</text>
</comment>
<reference evidence="13" key="3">
    <citation type="submission" date="2025-09" db="UniProtKB">
        <authorList>
            <consortium name="Ensembl"/>
        </authorList>
    </citation>
    <scope>IDENTIFICATION</scope>
    <source>
        <strain evidence="13">Brown Norway</strain>
    </source>
</reference>
<dbReference type="Pfam" id="PF01216">
    <property type="entry name" value="Calsequestrin"/>
    <property type="match status" value="1"/>
</dbReference>
<organism evidence="13 14">
    <name type="scientific">Rattus norvegicus</name>
    <name type="common">Rat</name>
    <dbReference type="NCBI Taxonomy" id="10116"/>
    <lineage>
        <taxon>Eukaryota</taxon>
        <taxon>Metazoa</taxon>
        <taxon>Chordata</taxon>
        <taxon>Craniata</taxon>
        <taxon>Vertebrata</taxon>
        <taxon>Euteleostomi</taxon>
        <taxon>Mammalia</taxon>
        <taxon>Eutheria</taxon>
        <taxon>Euarchontoglires</taxon>
        <taxon>Glires</taxon>
        <taxon>Rodentia</taxon>
        <taxon>Myomorpha</taxon>
        <taxon>Muroidea</taxon>
        <taxon>Muridae</taxon>
        <taxon>Murinae</taxon>
        <taxon>Rattus</taxon>
    </lineage>
</organism>
<feature type="region of interest" description="Disordered" evidence="11">
    <location>
        <begin position="359"/>
        <end position="407"/>
    </location>
</feature>
<dbReference type="GO" id="GO:0005509">
    <property type="term" value="F:calcium ion binding"/>
    <property type="evidence" value="ECO:0007669"/>
    <property type="project" value="InterPro"/>
</dbReference>